<dbReference type="EMBL" id="KY684113">
    <property type="protein sequence ID" value="ARF12552.1"/>
    <property type="molecule type" value="Genomic_DNA"/>
</dbReference>
<feature type="domain" description="F-box" evidence="1">
    <location>
        <begin position="1"/>
        <end position="41"/>
    </location>
</feature>
<reference evidence="2" key="1">
    <citation type="journal article" date="2017" name="Science">
        <title>Giant viruses with an expanded complement of translation system components.</title>
        <authorList>
            <person name="Schulz F."/>
            <person name="Yutin N."/>
            <person name="Ivanova N.N."/>
            <person name="Ortega D.R."/>
            <person name="Lee T.K."/>
            <person name="Vierheilig J."/>
            <person name="Daims H."/>
            <person name="Horn M."/>
            <person name="Wagner M."/>
            <person name="Jensen G.J."/>
            <person name="Kyrpides N.C."/>
            <person name="Koonin E.V."/>
            <person name="Woyke T."/>
        </authorList>
    </citation>
    <scope>NUCLEOTIDE SEQUENCE</scope>
    <source>
        <strain evidence="2">KNV1</strain>
    </source>
</reference>
<organism evidence="2">
    <name type="scientific">Klosneuvirus KNV1</name>
    <dbReference type="NCBI Taxonomy" id="1977640"/>
    <lineage>
        <taxon>Viruses</taxon>
        <taxon>Varidnaviria</taxon>
        <taxon>Bamfordvirae</taxon>
        <taxon>Nucleocytoviricota</taxon>
        <taxon>Megaviricetes</taxon>
        <taxon>Imitervirales</taxon>
        <taxon>Mimiviridae</taxon>
        <taxon>Klosneuvirinae</taxon>
        <taxon>Klosneuvirus</taxon>
    </lineage>
</organism>
<dbReference type="Gene3D" id="1.20.1280.50">
    <property type="match status" value="1"/>
</dbReference>
<protein>
    <submittedName>
        <fullName evidence="2">F-box domain protein</fullName>
    </submittedName>
</protein>
<accession>A0A1V0SLF8</accession>
<dbReference type="InterPro" id="IPR001810">
    <property type="entry name" value="F-box_dom"/>
</dbReference>
<proteinExistence type="predicted"/>
<sequence>MNIDTLFEVFQYLQLKDLYSCMQVCDNFNQIINHDTIWKRIITSFLSQDTIQKLFTQSYKNTLLKYFYLLERFDWIYLINLEDKPHRFFKQNKQLAYRKYIDNEINGRIVTKYLPTSVDGYQFIPELSEKYLKLFRQARPDYMCLMTIHVYVKDESMIILIDSEVDEVFISIDEKNQYNIVGCMDEDDDDYNCYIASNDNAYYNTDNGAPLLFYGKYDFRYKDPVLTDDLLKHIQWYFDEGLKDIWH</sequence>
<name>A0A1V0SLF8_9VIRU</name>
<evidence type="ECO:0000313" key="2">
    <source>
        <dbReference type="EMBL" id="ARF12552.1"/>
    </source>
</evidence>
<dbReference type="PROSITE" id="PS50181">
    <property type="entry name" value="FBOX"/>
    <property type="match status" value="1"/>
</dbReference>
<dbReference type="SMART" id="SM00256">
    <property type="entry name" value="FBOX"/>
    <property type="match status" value="1"/>
</dbReference>
<dbReference type="Pfam" id="PF12937">
    <property type="entry name" value="F-box-like"/>
    <property type="match status" value="1"/>
</dbReference>
<dbReference type="SUPFAM" id="SSF81383">
    <property type="entry name" value="F-box domain"/>
    <property type="match status" value="1"/>
</dbReference>
<dbReference type="InterPro" id="IPR036047">
    <property type="entry name" value="F-box-like_dom_sf"/>
</dbReference>
<gene>
    <name evidence="2" type="ORF">Klosneuvirus_6_114</name>
</gene>
<evidence type="ECO:0000259" key="1">
    <source>
        <dbReference type="PROSITE" id="PS50181"/>
    </source>
</evidence>